<organism evidence="2 3">
    <name type="scientific">Protopolystoma xenopodis</name>
    <dbReference type="NCBI Taxonomy" id="117903"/>
    <lineage>
        <taxon>Eukaryota</taxon>
        <taxon>Metazoa</taxon>
        <taxon>Spiralia</taxon>
        <taxon>Lophotrochozoa</taxon>
        <taxon>Platyhelminthes</taxon>
        <taxon>Monogenea</taxon>
        <taxon>Polyopisthocotylea</taxon>
        <taxon>Polystomatidea</taxon>
        <taxon>Polystomatidae</taxon>
        <taxon>Protopolystoma</taxon>
    </lineage>
</organism>
<feature type="compositionally biased region" description="Polar residues" evidence="1">
    <location>
        <begin position="52"/>
        <end position="61"/>
    </location>
</feature>
<dbReference type="EMBL" id="CAAALY010006767">
    <property type="protein sequence ID" value="VEL09609.1"/>
    <property type="molecule type" value="Genomic_DNA"/>
</dbReference>
<feature type="region of interest" description="Disordered" evidence="1">
    <location>
        <begin position="125"/>
        <end position="185"/>
    </location>
</feature>
<dbReference type="Proteomes" id="UP000784294">
    <property type="component" value="Unassembled WGS sequence"/>
</dbReference>
<sequence length="208" mass="21860">MSCDKKNEVCEEADLALPTRRSASGAQTDSSSCSSASESEFGSPAEERTSGRTRVSHTPESGMTRAPGSKRALRNPPSSAMTNRNSTHEVIASTVKPGTLDTQSNEVMSFSTMAPTSGVLGALNSTPTRRSLPPAPDQQIAPSDRLAAADSQSYGKSGGLVAGSAAPTGQAARRRYGKEMGTQTSSVIPPFEESFESITIRLFMRSLL</sequence>
<evidence type="ECO:0000313" key="3">
    <source>
        <dbReference type="Proteomes" id="UP000784294"/>
    </source>
</evidence>
<comment type="caution">
    <text evidence="2">The sequence shown here is derived from an EMBL/GenBank/DDBJ whole genome shotgun (WGS) entry which is preliminary data.</text>
</comment>
<evidence type="ECO:0000256" key="1">
    <source>
        <dbReference type="SAM" id="MobiDB-lite"/>
    </source>
</evidence>
<protein>
    <submittedName>
        <fullName evidence="2">Uncharacterized protein</fullName>
    </submittedName>
</protein>
<keyword evidence="3" id="KW-1185">Reference proteome</keyword>
<accession>A0A3S5FC14</accession>
<reference evidence="2" key="1">
    <citation type="submission" date="2018-11" db="EMBL/GenBank/DDBJ databases">
        <authorList>
            <consortium name="Pathogen Informatics"/>
        </authorList>
    </citation>
    <scope>NUCLEOTIDE SEQUENCE</scope>
</reference>
<proteinExistence type="predicted"/>
<gene>
    <name evidence="2" type="ORF">PXEA_LOCUS3049</name>
</gene>
<dbReference type="AlphaFoldDB" id="A0A3S5FC14"/>
<evidence type="ECO:0000313" key="2">
    <source>
        <dbReference type="EMBL" id="VEL09609.1"/>
    </source>
</evidence>
<name>A0A3S5FC14_9PLAT</name>
<feature type="region of interest" description="Disordered" evidence="1">
    <location>
        <begin position="14"/>
        <end position="83"/>
    </location>
</feature>
<feature type="compositionally biased region" description="Low complexity" evidence="1">
    <location>
        <begin position="22"/>
        <end position="44"/>
    </location>
</feature>